<dbReference type="Gene3D" id="1.10.260.40">
    <property type="entry name" value="lambda repressor-like DNA-binding domains"/>
    <property type="match status" value="1"/>
</dbReference>
<dbReference type="SUPFAM" id="SSF47413">
    <property type="entry name" value="lambda repressor-like DNA-binding domains"/>
    <property type="match status" value="1"/>
</dbReference>
<evidence type="ECO:0000313" key="2">
    <source>
        <dbReference type="EMBL" id="EFC3527608.1"/>
    </source>
</evidence>
<dbReference type="InterPro" id="IPR010982">
    <property type="entry name" value="Lambda_DNA-bd_dom_sf"/>
</dbReference>
<dbReference type="Proteomes" id="UP000538406">
    <property type="component" value="Unassembled WGS sequence"/>
</dbReference>
<dbReference type="EMBL" id="CACRYR010000166">
    <property type="protein sequence ID" value="VZR32396.1"/>
    <property type="molecule type" value="Genomic_DNA"/>
</dbReference>
<dbReference type="EMBL" id="AASFZR010000150">
    <property type="protein sequence ID" value="EFB4535563.1"/>
    <property type="molecule type" value="Genomic_DNA"/>
</dbReference>
<name>A0A0H0JCB7_ECOLX</name>
<accession>A0A0H0JCB7</accession>
<dbReference type="Proteomes" id="UP000629265">
    <property type="component" value="Unassembled WGS sequence"/>
</dbReference>
<evidence type="ECO:0000313" key="9">
    <source>
        <dbReference type="Proteomes" id="UP000587626"/>
    </source>
</evidence>
<dbReference type="Proteomes" id="UP000471360">
    <property type="component" value="Unassembled WGS sequence"/>
</dbReference>
<dbReference type="Proteomes" id="UP000587626">
    <property type="component" value="Unassembled WGS sequence"/>
</dbReference>
<dbReference type="AlphaFoldDB" id="A0A0H0JCB7"/>
<protein>
    <submittedName>
        <fullName evidence="2">Helix-turn-helix transcriptional regulator</fullName>
    </submittedName>
</protein>
<evidence type="ECO:0000313" key="8">
    <source>
        <dbReference type="Proteomes" id="UP000542214"/>
    </source>
</evidence>
<reference evidence="7 8" key="2">
    <citation type="submission" date="2018-08" db="EMBL/GenBank/DDBJ databases">
        <authorList>
            <consortium name="NARMS: The National Antimicrobial Resistance Monitoring System"/>
        </authorList>
    </citation>
    <scope>NUCLEOTIDE SEQUENCE [LARGE SCALE GENOMIC DNA]</scope>
    <source>
        <strain evidence="2 7">FSIS11705178</strain>
        <strain evidence="1 8">FSIS11706358</strain>
    </source>
</reference>
<evidence type="ECO:0000313" key="7">
    <source>
        <dbReference type="Proteomes" id="UP000538406"/>
    </source>
</evidence>
<dbReference type="EMBL" id="JAAGYP010000186">
    <property type="protein sequence ID" value="NEN73615.1"/>
    <property type="molecule type" value="Genomic_DNA"/>
</dbReference>
<reference evidence="4 6" key="4">
    <citation type="submission" date="2020-02" db="EMBL/GenBank/DDBJ databases">
        <authorList>
            <person name="Subbiah M."/>
            <person name="Call D."/>
        </authorList>
    </citation>
    <scope>NUCLEOTIDE SEQUENCE [LARGE SCALE GENOMIC DNA]</scope>
    <source>
        <strain evidence="4 6">8375wB1</strain>
    </source>
</reference>
<comment type="caution">
    <text evidence="2">The sequence shown here is derived from an EMBL/GenBank/DDBJ whole genome shotgun (WGS) entry which is preliminary data.</text>
</comment>
<gene>
    <name evidence="3" type="ORF">B6R15_002869</name>
    <name evidence="1" type="ORF">C0P57_004957</name>
    <name evidence="2" type="ORF">CTR35_004884</name>
    <name evidence="4" type="ORF">G3W53_26965</name>
    <name evidence="5" type="ORF">IDONEFKE_03652</name>
</gene>
<dbReference type="GO" id="GO:0003677">
    <property type="term" value="F:DNA binding"/>
    <property type="evidence" value="ECO:0007669"/>
    <property type="project" value="InterPro"/>
</dbReference>
<dbReference type="EMBL" id="AASHPR010000097">
    <property type="protein sequence ID" value="EFC3527608.1"/>
    <property type="molecule type" value="Genomic_DNA"/>
</dbReference>
<evidence type="ECO:0000313" key="3">
    <source>
        <dbReference type="EMBL" id="EFM7861594.1"/>
    </source>
</evidence>
<evidence type="ECO:0000313" key="4">
    <source>
        <dbReference type="EMBL" id="NEN73615.1"/>
    </source>
</evidence>
<dbReference type="Proteomes" id="UP000542214">
    <property type="component" value="Unassembled WGS sequence"/>
</dbReference>
<evidence type="ECO:0000313" key="5">
    <source>
        <dbReference type="EMBL" id="VZR32396.1"/>
    </source>
</evidence>
<reference evidence="5 10" key="3">
    <citation type="submission" date="2019-11" db="EMBL/GenBank/DDBJ databases">
        <authorList>
            <person name="Haines EK M."/>
        </authorList>
    </citation>
    <scope>NUCLEOTIDE SEQUENCE [LARGE SCALE GENOMIC DNA]</scope>
    <source>
        <strain evidence="5">KR2729</strain>
    </source>
</reference>
<reference evidence="3 9" key="1">
    <citation type="submission" date="2018-08" db="EMBL/GenBank/DDBJ databases">
        <authorList>
            <consortium name="GenomeTrakr network: Whole genome sequencing for foodborne pathogen traceback"/>
        </authorList>
    </citation>
    <scope>NUCLEOTIDE SEQUENCE [LARGE SCALE GENOMIC DNA]</scope>
    <source>
        <strain evidence="3 9">NC_STEC194</strain>
    </source>
</reference>
<evidence type="ECO:0000313" key="1">
    <source>
        <dbReference type="EMBL" id="EFB4535563.1"/>
    </source>
</evidence>
<sequence>MALTEFGKAVRKARIDTDSTLLTMSQELGTTPAFLSGLETGSKKIPLKWVKKIDSYFKAKGVEIEGLQELAAVANDSVPVNGLSQQQKMLVAGFAKSQFTPEQLKSFADLLQKINNNEG</sequence>
<evidence type="ECO:0000313" key="6">
    <source>
        <dbReference type="Proteomes" id="UP000471360"/>
    </source>
</evidence>
<dbReference type="EMBL" id="AATLXB010000032">
    <property type="protein sequence ID" value="EFM7861594.1"/>
    <property type="molecule type" value="Genomic_DNA"/>
</dbReference>
<dbReference type="InterPro" id="IPR001387">
    <property type="entry name" value="Cro/C1-type_HTH"/>
</dbReference>
<dbReference type="CDD" id="cd00093">
    <property type="entry name" value="HTH_XRE"/>
    <property type="match status" value="1"/>
</dbReference>
<evidence type="ECO:0000313" key="10">
    <source>
        <dbReference type="Proteomes" id="UP000629265"/>
    </source>
</evidence>
<dbReference type="RefSeq" id="WP_001219082.1">
    <property type="nucleotide sequence ID" value="NZ_BFKS01000003.1"/>
</dbReference>
<organism evidence="2 7">
    <name type="scientific">Escherichia coli</name>
    <dbReference type="NCBI Taxonomy" id="562"/>
    <lineage>
        <taxon>Bacteria</taxon>
        <taxon>Pseudomonadati</taxon>
        <taxon>Pseudomonadota</taxon>
        <taxon>Gammaproteobacteria</taxon>
        <taxon>Enterobacterales</taxon>
        <taxon>Enterobacteriaceae</taxon>
        <taxon>Escherichia</taxon>
    </lineage>
</organism>
<proteinExistence type="predicted"/>